<proteinExistence type="predicted"/>
<feature type="region of interest" description="Disordered" evidence="1">
    <location>
        <begin position="210"/>
        <end position="286"/>
    </location>
</feature>
<feature type="compositionally biased region" description="Low complexity" evidence="1">
    <location>
        <begin position="255"/>
        <end position="275"/>
    </location>
</feature>
<evidence type="ECO:0000313" key="2">
    <source>
        <dbReference type="EMBL" id="KAG1549151.1"/>
    </source>
</evidence>
<gene>
    <name evidence="2" type="ORF">G6F51_003229</name>
</gene>
<comment type="caution">
    <text evidence="2">The sequence shown here is derived from an EMBL/GenBank/DDBJ whole genome shotgun (WGS) entry which is preliminary data.</text>
</comment>
<feature type="compositionally biased region" description="Polar residues" evidence="1">
    <location>
        <begin position="276"/>
        <end position="286"/>
    </location>
</feature>
<feature type="compositionally biased region" description="Polar residues" evidence="1">
    <location>
        <begin position="231"/>
        <end position="254"/>
    </location>
</feature>
<sequence>MTGLKRKACPNCSSSVELFTINFGCDFEMCENDKCSYPFTLSSVEGLIIEDPSTQKGYSNKKRKALSTTANTAGSYAASVVNSAQSAKDPRQGLISTTSSDFNLKQKDQSHFNSLSIADKGISGKPMPAHSIVGKNSIKSTPVYKAAPITTSRTSRKPSFSLPSASPGLPLNLALPPASAATAHKSTFVNASQPSQPIISNSFAYPTTKRSSHIRNAIPPNYKASDIPSVARSTNQSNTLLSNQSPSASAICNETNNASSNNSPIASSSSASPTIDQSLSTTPSIASSPNNDLSFSLTDIESLLSSDIESVSGSFIATPDSNMPQTAWLDDLQEIFKSTDVIQSNFDPLAL</sequence>
<dbReference type="AlphaFoldDB" id="A0A9P6YI83"/>
<reference evidence="2" key="1">
    <citation type="journal article" date="2020" name="Microb. Genom.">
        <title>Genetic diversity of clinical and environmental Mucorales isolates obtained from an investigation of mucormycosis cases among solid organ transplant recipients.</title>
        <authorList>
            <person name="Nguyen M.H."/>
            <person name="Kaul D."/>
            <person name="Muto C."/>
            <person name="Cheng S.J."/>
            <person name="Richter R.A."/>
            <person name="Bruno V.M."/>
            <person name="Liu G."/>
            <person name="Beyhan S."/>
            <person name="Sundermann A.J."/>
            <person name="Mounaud S."/>
            <person name="Pasculle A.W."/>
            <person name="Nierman W.C."/>
            <person name="Driscoll E."/>
            <person name="Cumbie R."/>
            <person name="Clancy C.J."/>
            <person name="Dupont C.L."/>
        </authorList>
    </citation>
    <scope>NUCLEOTIDE SEQUENCE</scope>
    <source>
        <strain evidence="2">GL16</strain>
    </source>
</reference>
<name>A0A9P6YI83_RHIOR</name>
<dbReference type="EMBL" id="JAANIT010000310">
    <property type="protein sequence ID" value="KAG1549151.1"/>
    <property type="molecule type" value="Genomic_DNA"/>
</dbReference>
<evidence type="ECO:0000256" key="1">
    <source>
        <dbReference type="SAM" id="MobiDB-lite"/>
    </source>
</evidence>
<accession>A0A9P6YI83</accession>
<dbReference type="Proteomes" id="UP000717996">
    <property type="component" value="Unassembled WGS sequence"/>
</dbReference>
<evidence type="ECO:0000313" key="3">
    <source>
        <dbReference type="Proteomes" id="UP000717996"/>
    </source>
</evidence>
<dbReference type="OrthoDB" id="2367383at2759"/>
<protein>
    <submittedName>
        <fullName evidence="2">Uncharacterized protein</fullName>
    </submittedName>
</protein>
<organism evidence="2 3">
    <name type="scientific">Rhizopus oryzae</name>
    <name type="common">Mucormycosis agent</name>
    <name type="synonym">Rhizopus arrhizus var. delemar</name>
    <dbReference type="NCBI Taxonomy" id="64495"/>
    <lineage>
        <taxon>Eukaryota</taxon>
        <taxon>Fungi</taxon>
        <taxon>Fungi incertae sedis</taxon>
        <taxon>Mucoromycota</taxon>
        <taxon>Mucoromycotina</taxon>
        <taxon>Mucoromycetes</taxon>
        <taxon>Mucorales</taxon>
        <taxon>Mucorineae</taxon>
        <taxon>Rhizopodaceae</taxon>
        <taxon>Rhizopus</taxon>
    </lineage>
</organism>